<dbReference type="InterPro" id="IPR008974">
    <property type="entry name" value="TRAF-like"/>
</dbReference>
<dbReference type="SUPFAM" id="SSF49599">
    <property type="entry name" value="TRAF domain-like"/>
    <property type="match status" value="1"/>
</dbReference>
<gene>
    <name evidence="2" type="ORF">niasHT_003945</name>
</gene>
<evidence type="ECO:0008006" key="4">
    <source>
        <dbReference type="Google" id="ProtNLM"/>
    </source>
</evidence>
<reference evidence="2 3" key="1">
    <citation type="submission" date="2024-10" db="EMBL/GenBank/DDBJ databases">
        <authorList>
            <person name="Kim D."/>
        </authorList>
    </citation>
    <scope>NUCLEOTIDE SEQUENCE [LARGE SCALE GENOMIC DNA]</scope>
    <source>
        <strain evidence="2">BH-2024</strain>
    </source>
</reference>
<protein>
    <recommendedName>
        <fullName evidence="4">MATH domain-containing protein</fullName>
    </recommendedName>
</protein>
<keyword evidence="1" id="KW-0175">Coiled coil</keyword>
<evidence type="ECO:0000256" key="1">
    <source>
        <dbReference type="SAM" id="Coils"/>
    </source>
</evidence>
<keyword evidence="3" id="KW-1185">Reference proteome</keyword>
<dbReference type="EMBL" id="JBICBT010000258">
    <property type="protein sequence ID" value="KAL3119162.1"/>
    <property type="molecule type" value="Genomic_DNA"/>
</dbReference>
<dbReference type="AlphaFoldDB" id="A0ABD2LV93"/>
<comment type="caution">
    <text evidence="2">The sequence shown here is derived from an EMBL/GenBank/DDBJ whole genome shotgun (WGS) entry which is preliminary data.</text>
</comment>
<evidence type="ECO:0000313" key="2">
    <source>
        <dbReference type="EMBL" id="KAL3119162.1"/>
    </source>
</evidence>
<evidence type="ECO:0000313" key="3">
    <source>
        <dbReference type="Proteomes" id="UP001620626"/>
    </source>
</evidence>
<accession>A0ABD2LV93</accession>
<dbReference type="Proteomes" id="UP001620626">
    <property type="component" value="Unassembled WGS sequence"/>
</dbReference>
<feature type="coiled-coil region" evidence="1">
    <location>
        <begin position="66"/>
        <end position="100"/>
    </location>
</feature>
<organism evidence="2 3">
    <name type="scientific">Heterodera trifolii</name>
    <dbReference type="NCBI Taxonomy" id="157864"/>
    <lineage>
        <taxon>Eukaryota</taxon>
        <taxon>Metazoa</taxon>
        <taxon>Ecdysozoa</taxon>
        <taxon>Nematoda</taxon>
        <taxon>Chromadorea</taxon>
        <taxon>Rhabditida</taxon>
        <taxon>Tylenchina</taxon>
        <taxon>Tylenchomorpha</taxon>
        <taxon>Tylenchoidea</taxon>
        <taxon>Heteroderidae</taxon>
        <taxon>Heteroderinae</taxon>
        <taxon>Heterodera</taxon>
    </lineage>
</organism>
<name>A0ABD2LV93_9BILA</name>
<proteinExistence type="predicted"/>
<dbReference type="Gene3D" id="2.60.210.10">
    <property type="entry name" value="Apoptosis, Tumor Necrosis Factor Receptor Associated Protein 2, Chain A"/>
    <property type="match status" value="1"/>
</dbReference>
<sequence length="311" mass="35233">MGNEPQNQNISELIDKIMTLRQEIQKHSLMVLEVRRNEVLLKKKNENLVIQLQRSESARNDLLRSNELLDQKLATQSVEIDELKRQINALVESCATASSNCFRNSTVDSPIGRRQKPPLFSKQKVIVGLSPPTPLPKPIQKTTTLTQSALSASICFAIPGFVQLAAKNEFIVCSEPVNLAGFRWALRAKGQRKAEGHPKMFSLWLWAKGPMESGAQIEWDITAEMVFRVKRHYSNDSEESKSNDKKGHIVRRSLPTLFSNRVLPTRTVIGFSNLADIEMLSDPREGFVFSVPDFLHVEVAFTVKRTYYVLK</sequence>